<feature type="region of interest" description="Disordered" evidence="1">
    <location>
        <begin position="1"/>
        <end position="92"/>
    </location>
</feature>
<accession>A0AAD4SDZ1</accession>
<dbReference type="EMBL" id="JAJJMB010011222">
    <property type="protein sequence ID" value="KAI3903313.1"/>
    <property type="molecule type" value="Genomic_DNA"/>
</dbReference>
<keyword evidence="3" id="KW-1185">Reference proteome</keyword>
<dbReference type="AlphaFoldDB" id="A0AAD4SDZ1"/>
<evidence type="ECO:0008006" key="4">
    <source>
        <dbReference type="Google" id="ProtNLM"/>
    </source>
</evidence>
<evidence type="ECO:0000256" key="1">
    <source>
        <dbReference type="SAM" id="MobiDB-lite"/>
    </source>
</evidence>
<organism evidence="2 3">
    <name type="scientific">Papaver atlanticum</name>
    <dbReference type="NCBI Taxonomy" id="357466"/>
    <lineage>
        <taxon>Eukaryota</taxon>
        <taxon>Viridiplantae</taxon>
        <taxon>Streptophyta</taxon>
        <taxon>Embryophyta</taxon>
        <taxon>Tracheophyta</taxon>
        <taxon>Spermatophyta</taxon>
        <taxon>Magnoliopsida</taxon>
        <taxon>Ranunculales</taxon>
        <taxon>Papaveraceae</taxon>
        <taxon>Papaveroideae</taxon>
        <taxon>Papaver</taxon>
    </lineage>
</organism>
<dbReference type="PANTHER" id="PTHR36364">
    <property type="entry name" value="OS03G0203000 PROTEIN"/>
    <property type="match status" value="1"/>
</dbReference>
<feature type="compositionally biased region" description="Basic and acidic residues" evidence="1">
    <location>
        <begin position="68"/>
        <end position="92"/>
    </location>
</feature>
<evidence type="ECO:0000313" key="3">
    <source>
        <dbReference type="Proteomes" id="UP001202328"/>
    </source>
</evidence>
<protein>
    <recommendedName>
        <fullName evidence="4">Btz domain-containing protein</fullName>
    </recommendedName>
</protein>
<evidence type="ECO:0000313" key="2">
    <source>
        <dbReference type="EMBL" id="KAI3903313.1"/>
    </source>
</evidence>
<sequence length="125" mass="14360">MEPEPSNAVGRTATTESTRGDRPPSGNSRRDERGDRSYRELDRAVPHNRSGFPSRERERYGGSRGGYRGRDGLNERHGERNEYRSRPTSFRAEKWKHDLYDEANKSPSQKNEEDQIAKVEALLAL</sequence>
<dbReference type="Proteomes" id="UP001202328">
    <property type="component" value="Unassembled WGS sequence"/>
</dbReference>
<gene>
    <name evidence="2" type="ORF">MKW98_031967</name>
</gene>
<reference evidence="2" key="1">
    <citation type="submission" date="2022-04" db="EMBL/GenBank/DDBJ databases">
        <title>A functionally conserved STORR gene fusion in Papaver species that diverged 16.8 million years ago.</title>
        <authorList>
            <person name="Catania T."/>
        </authorList>
    </citation>
    <scope>NUCLEOTIDE SEQUENCE</scope>
    <source>
        <strain evidence="2">S-188037</strain>
    </source>
</reference>
<proteinExistence type="predicted"/>
<dbReference type="PANTHER" id="PTHR36364:SF1">
    <property type="entry name" value="OS03G0203000 PROTEIN"/>
    <property type="match status" value="1"/>
</dbReference>
<comment type="caution">
    <text evidence="2">The sequence shown here is derived from an EMBL/GenBank/DDBJ whole genome shotgun (WGS) entry which is preliminary data.</text>
</comment>
<feature type="compositionally biased region" description="Basic and acidic residues" evidence="1">
    <location>
        <begin position="18"/>
        <end position="45"/>
    </location>
</feature>
<name>A0AAD4SDZ1_9MAGN</name>